<evidence type="ECO:0000313" key="1">
    <source>
        <dbReference type="EMBL" id="EXJ10979.1"/>
    </source>
</evidence>
<organism evidence="1 2">
    <name type="scientific">Nitrincola nitratireducens</name>
    <dbReference type="NCBI Taxonomy" id="1229521"/>
    <lineage>
        <taxon>Bacteria</taxon>
        <taxon>Pseudomonadati</taxon>
        <taxon>Pseudomonadota</taxon>
        <taxon>Gammaproteobacteria</taxon>
        <taxon>Oceanospirillales</taxon>
        <taxon>Oceanospirillaceae</taxon>
        <taxon>Nitrincola</taxon>
    </lineage>
</organism>
<keyword evidence="2" id="KW-1185">Reference proteome</keyword>
<protein>
    <submittedName>
        <fullName evidence="1">Uncharacterized protein</fullName>
    </submittedName>
</protein>
<dbReference type="EMBL" id="AONB01000009">
    <property type="protein sequence ID" value="EXJ10979.1"/>
    <property type="molecule type" value="Genomic_DNA"/>
</dbReference>
<reference evidence="2" key="1">
    <citation type="submission" date="2012-11" db="EMBL/GenBank/DDBJ databases">
        <authorList>
            <person name="Singh A."/>
            <person name="Pinnaka A.K."/>
            <person name="Vaidya B."/>
        </authorList>
    </citation>
    <scope>NUCLEOTIDE SEQUENCE [LARGE SCALE GENOMIC DNA]</scope>
    <source>
        <strain evidence="2">AK23</strain>
    </source>
</reference>
<evidence type="ECO:0000313" key="2">
    <source>
        <dbReference type="Proteomes" id="UP000019464"/>
    </source>
</evidence>
<gene>
    <name evidence="1" type="ORF">D791_02077</name>
</gene>
<dbReference type="Proteomes" id="UP000019464">
    <property type="component" value="Unassembled WGS sequence"/>
</dbReference>
<reference evidence="1 2" key="2">
    <citation type="journal article" date="2015" name="Syst. Appl. Microbiol.">
        <title>Nitrincola nitratireducens sp. nov. isolated from a haloalkaline crater lake.</title>
        <authorList>
            <person name="Singh A."/>
            <person name="Vaidya B."/>
            <person name="Tanuku N.R."/>
            <person name="Pinnaka A.K."/>
        </authorList>
    </citation>
    <scope>NUCLEOTIDE SEQUENCE [LARGE SCALE GENOMIC DNA]</scope>
    <source>
        <strain evidence="1 2">AK23</strain>
    </source>
</reference>
<accession>W9UV84</accession>
<proteinExistence type="predicted"/>
<sequence length="52" mass="5812">MTFNRENGIFVLDIKDRLQADGVILDGLMLLNPAFKQGSTFAIQAQMTNEKP</sequence>
<comment type="caution">
    <text evidence="1">The sequence shown here is derived from an EMBL/GenBank/DDBJ whole genome shotgun (WGS) entry which is preliminary data.</text>
</comment>
<name>W9UV84_9GAMM</name>
<dbReference type="AlphaFoldDB" id="W9UV84"/>